<keyword evidence="4" id="KW-1185">Reference proteome</keyword>
<evidence type="ECO:0000313" key="3">
    <source>
        <dbReference type="EMBL" id="CCX07006.1"/>
    </source>
</evidence>
<dbReference type="InterPro" id="IPR021102">
    <property type="entry name" value="PNGase_A"/>
</dbReference>
<feature type="domain" description="Peptide N-acetyl-beta-D-glucosaminyl asparaginase amidase A N-terminal" evidence="2">
    <location>
        <begin position="114"/>
        <end position="430"/>
    </location>
</feature>
<organism evidence="3 4">
    <name type="scientific">Pyronema omphalodes (strain CBS 100304)</name>
    <name type="common">Pyronema confluens</name>
    <dbReference type="NCBI Taxonomy" id="1076935"/>
    <lineage>
        <taxon>Eukaryota</taxon>
        <taxon>Fungi</taxon>
        <taxon>Dikarya</taxon>
        <taxon>Ascomycota</taxon>
        <taxon>Pezizomycotina</taxon>
        <taxon>Pezizomycetes</taxon>
        <taxon>Pezizales</taxon>
        <taxon>Pyronemataceae</taxon>
        <taxon>Pyronema</taxon>
    </lineage>
</organism>
<sequence length="646" mass="71607">MTSLAFLAVFLTAIAFYFSPAIEATPFRIGRIDIQSAQTKLLRDSCELRFWKQKTLPYCKACCANIANESPSGAKPVPLDVFQVYTPPKVEGRFRAGRPEEQAELMTALGEEPKECTQTLMVHTFGWSYGQPFVGNYTPPTNCNWTNVVFNLSMTSAGRQFDRLAHLFLGDIEVWRTSTAEPNPTGIIFNYTKDMTHLSSLLRQPQKIIFDLGNLLNEIYTGSFTATLTATYYSPHQFTPLNPAAEILPISAEKSSEKQPSHFHLPTDKAVTTPKLPPNTIRAVVALHASGNADEEFWYTNVPDEYTSAFPGTSLLGHGPFREIQLLIDGQVAGFVWPFTTVFTGGIVPSLWRPIVAPTAYDLPEYEIDISPFLPKLLDGRDHEIEIAVLSYDSSSNSVQRSIGTDWLVSGRIHIWKDEDPDWKTTGTTQQYLSSPPLFQYLPNLISNVSLDVALSASRNLYTSSLLYTSSGPVPATWIQTLSYSSIMTLKDQGNTQYVKTWTKGSESTVSFGSRSYLYSPLIFNTTFIPGASSFGLEANVEVGHNQRFQGKWTDGVRLDESGKMATVLKGQAVWNSTRGGNGTTEQTWGEVKRVANNEAVGSYGRKVKASGDKVTGDYARINGILVTEDDEEAAREVERVLEFGR</sequence>
<feature type="signal peptide" evidence="1">
    <location>
        <begin position="1"/>
        <end position="24"/>
    </location>
</feature>
<feature type="chain" id="PRO_5004650871" evidence="1">
    <location>
        <begin position="25"/>
        <end position="646"/>
    </location>
</feature>
<protein>
    <submittedName>
        <fullName evidence="3">Similar to Peptide-N4-(N-acetyl-beta-glucosaminyl)asparagine amidase A acc. no. P81898</fullName>
    </submittedName>
</protein>
<dbReference type="EMBL" id="HF935330">
    <property type="protein sequence ID" value="CCX07006.1"/>
    <property type="molecule type" value="Genomic_DNA"/>
</dbReference>
<reference evidence="3 4" key="1">
    <citation type="journal article" date="2013" name="PLoS Genet.">
        <title>The genome and development-dependent transcriptomes of Pyronema confluens: a window into fungal evolution.</title>
        <authorList>
            <person name="Traeger S."/>
            <person name="Altegoer F."/>
            <person name="Freitag M."/>
            <person name="Gabaldon T."/>
            <person name="Kempken F."/>
            <person name="Kumar A."/>
            <person name="Marcet-Houben M."/>
            <person name="Poggeler S."/>
            <person name="Stajich J.E."/>
            <person name="Nowrousian M."/>
        </authorList>
    </citation>
    <scope>NUCLEOTIDE SEQUENCE [LARGE SCALE GENOMIC DNA]</scope>
    <source>
        <strain evidence="4">CBS 100304</strain>
        <tissue evidence="3">Vegetative mycelium</tissue>
    </source>
</reference>
<evidence type="ECO:0000256" key="1">
    <source>
        <dbReference type="SAM" id="SignalP"/>
    </source>
</evidence>
<keyword evidence="1" id="KW-0732">Signal</keyword>
<evidence type="ECO:0000313" key="4">
    <source>
        <dbReference type="Proteomes" id="UP000018144"/>
    </source>
</evidence>
<dbReference type="Pfam" id="PF12222">
    <property type="entry name" value="PNGaseA"/>
    <property type="match status" value="1"/>
</dbReference>
<gene>
    <name evidence="3" type="ORF">PCON_06593</name>
</gene>
<dbReference type="OrthoDB" id="1612078at2759"/>
<dbReference type="eggNOG" id="ENOG502QSXK">
    <property type="taxonomic scope" value="Eukaryota"/>
</dbReference>
<accession>U4KYF4</accession>
<dbReference type="InterPro" id="IPR056948">
    <property type="entry name" value="PNGaseA_N"/>
</dbReference>
<evidence type="ECO:0000259" key="2">
    <source>
        <dbReference type="Pfam" id="PF12222"/>
    </source>
</evidence>
<proteinExistence type="predicted"/>
<dbReference type="AlphaFoldDB" id="U4KYF4"/>
<dbReference type="Pfam" id="PF25156">
    <property type="entry name" value="PNGase_A_C"/>
    <property type="match status" value="1"/>
</dbReference>
<dbReference type="PANTHER" id="PTHR31104">
    <property type="entry name" value="PEPTIDE-N4-(N-ACETYL-BETA-GLUCOSAMINYL)ASPARAGINE AMIDASE A PROTEIN"/>
    <property type="match status" value="1"/>
</dbReference>
<name>U4KYF4_PYROM</name>
<dbReference type="Proteomes" id="UP000018144">
    <property type="component" value="Unassembled WGS sequence"/>
</dbReference>